<organism evidence="1 2">
    <name type="scientific">Vigna mungo</name>
    <name type="common">Black gram</name>
    <name type="synonym">Phaseolus mungo</name>
    <dbReference type="NCBI Taxonomy" id="3915"/>
    <lineage>
        <taxon>Eukaryota</taxon>
        <taxon>Viridiplantae</taxon>
        <taxon>Streptophyta</taxon>
        <taxon>Embryophyta</taxon>
        <taxon>Tracheophyta</taxon>
        <taxon>Spermatophyta</taxon>
        <taxon>Magnoliopsida</taxon>
        <taxon>eudicotyledons</taxon>
        <taxon>Gunneridae</taxon>
        <taxon>Pentapetalae</taxon>
        <taxon>rosids</taxon>
        <taxon>fabids</taxon>
        <taxon>Fabales</taxon>
        <taxon>Fabaceae</taxon>
        <taxon>Papilionoideae</taxon>
        <taxon>50 kb inversion clade</taxon>
        <taxon>NPAAA clade</taxon>
        <taxon>indigoferoid/millettioid clade</taxon>
        <taxon>Phaseoleae</taxon>
        <taxon>Vigna</taxon>
    </lineage>
</organism>
<accession>A0AAQ3NTI3</accession>
<dbReference type="EMBL" id="CP144697">
    <property type="protein sequence ID" value="WVZ14213.1"/>
    <property type="molecule type" value="Genomic_DNA"/>
</dbReference>
<keyword evidence="2" id="KW-1185">Reference proteome</keyword>
<dbReference type="AlphaFoldDB" id="A0AAQ3NTI3"/>
<proteinExistence type="predicted"/>
<dbReference type="Proteomes" id="UP001374535">
    <property type="component" value="Chromosome 4"/>
</dbReference>
<protein>
    <submittedName>
        <fullName evidence="1">Uncharacterized protein</fullName>
    </submittedName>
</protein>
<gene>
    <name evidence="1" type="ORF">V8G54_011779</name>
</gene>
<evidence type="ECO:0000313" key="1">
    <source>
        <dbReference type="EMBL" id="WVZ14213.1"/>
    </source>
</evidence>
<reference evidence="1 2" key="1">
    <citation type="journal article" date="2023" name="Life. Sci Alliance">
        <title>Evolutionary insights into 3D genome organization and epigenetic landscape of Vigna mungo.</title>
        <authorList>
            <person name="Junaid A."/>
            <person name="Singh B."/>
            <person name="Bhatia S."/>
        </authorList>
    </citation>
    <scope>NUCLEOTIDE SEQUENCE [LARGE SCALE GENOMIC DNA]</scope>
    <source>
        <strain evidence="1">Urdbean</strain>
    </source>
</reference>
<sequence length="160" mass="17525">MENTPEGDSSTPHSVRFQWGSDELERQRLKLPRAPHSSSLHILRHRSSHPCHRLISTICTKRVFSFASSRGRHVGDAAGAKGAVVVLVLAVQAQGHKAPPRTLFTFPWVAALASLFVWQRNTINGFLMLGGVPVQPSSKLRPMVFCLTEFGGWCSDAVAA</sequence>
<evidence type="ECO:0000313" key="2">
    <source>
        <dbReference type="Proteomes" id="UP001374535"/>
    </source>
</evidence>
<name>A0AAQ3NTI3_VIGMU</name>